<reference evidence="3" key="2">
    <citation type="submission" date="2019-07" db="EMBL/GenBank/DDBJ databases">
        <authorList>
            <person name="Jia X."/>
        </authorList>
    </citation>
    <scope>NUCLEOTIDE SEQUENCE</scope>
</reference>
<evidence type="ECO:0000313" key="3">
    <source>
        <dbReference type="EMBL" id="QKS32303.1"/>
    </source>
</evidence>
<accession>A0A345HGX0</accession>
<evidence type="ECO:0000256" key="1">
    <source>
        <dbReference type="SAM" id="Phobius"/>
    </source>
</evidence>
<reference evidence="2" key="1">
    <citation type="submission" date="2018-01" db="EMBL/GenBank/DDBJ databases">
        <title>Complete Chloroplast Genome of Caulerpa lentillifera.</title>
        <authorList>
            <person name="Gao D."/>
            <person name="Sun Z."/>
            <person name="Yao J."/>
            <person name="Tan W."/>
        </authorList>
    </citation>
    <scope>NUCLEOTIDE SEQUENCE</scope>
</reference>
<keyword evidence="1" id="KW-0472">Membrane</keyword>
<proteinExistence type="predicted"/>
<keyword evidence="1" id="KW-0812">Transmembrane</keyword>
<protein>
    <submittedName>
        <fullName evidence="2">Ycf20</fullName>
    </submittedName>
</protein>
<evidence type="ECO:0000313" key="2">
    <source>
        <dbReference type="EMBL" id="AXG75860.1"/>
    </source>
</evidence>
<keyword evidence="2" id="KW-0934">Plastid</keyword>
<keyword evidence="1" id="KW-1133">Transmembrane helix</keyword>
<organism evidence="2">
    <name type="scientific">Caulerpa lentillifera</name>
    <dbReference type="NCBI Taxonomy" id="148947"/>
    <lineage>
        <taxon>Eukaryota</taxon>
        <taxon>Viridiplantae</taxon>
        <taxon>Chlorophyta</taxon>
        <taxon>core chlorophytes</taxon>
        <taxon>Ulvophyceae</taxon>
        <taxon>TCBD clade</taxon>
        <taxon>Bryopsidales</taxon>
        <taxon>Halimedineae</taxon>
        <taxon>Caulerpaceae</taxon>
        <taxon>Caulerpa</taxon>
    </lineage>
</organism>
<dbReference type="RefSeq" id="YP_009514426.1">
    <property type="nucleotide sequence ID" value="NC_039377.1"/>
</dbReference>
<geneLocation type="chloroplast" evidence="2"/>
<dbReference type="GeneID" id="37867917"/>
<keyword evidence="2" id="KW-0150">Chloroplast</keyword>
<dbReference type="EMBL" id="MN201587">
    <property type="protein sequence ID" value="QKS32303.1"/>
    <property type="molecule type" value="Genomic_DNA"/>
</dbReference>
<sequence length="47" mass="5482">MMVFLVQLKKMVNLKKRKFIFSFCIIIQNIQLGLLLGFFIDAFKVGS</sequence>
<dbReference type="EMBL" id="MG753774">
    <property type="protein sequence ID" value="AXG75860.1"/>
    <property type="molecule type" value="Genomic_DNA"/>
</dbReference>
<gene>
    <name evidence="2" type="primary">ycf20</name>
</gene>
<name>A0A345HGX0_9CHLO</name>
<feature type="transmembrane region" description="Helical" evidence="1">
    <location>
        <begin position="20"/>
        <end position="40"/>
    </location>
</feature>
<dbReference type="AlphaFoldDB" id="A0A345HGX0"/>